<evidence type="ECO:0000259" key="2">
    <source>
        <dbReference type="Pfam" id="PF13472"/>
    </source>
</evidence>
<dbReference type="SUPFAM" id="SSF52266">
    <property type="entry name" value="SGNH hydrolase"/>
    <property type="match status" value="1"/>
</dbReference>
<organism evidence="4">
    <name type="scientific">Verticillium alfalfae (strain VaMs.102 / ATCC MYA-4576 / FGSC 10136)</name>
    <name type="common">Verticillium wilt of alfalfa</name>
    <name type="synonym">Verticillium albo-atrum</name>
    <dbReference type="NCBI Taxonomy" id="526221"/>
    <lineage>
        <taxon>Eukaryota</taxon>
        <taxon>Fungi</taxon>
        <taxon>Dikarya</taxon>
        <taxon>Ascomycota</taxon>
        <taxon>Pezizomycotina</taxon>
        <taxon>Sordariomycetes</taxon>
        <taxon>Hypocreomycetidae</taxon>
        <taxon>Glomerellales</taxon>
        <taxon>Plectosphaerellaceae</taxon>
        <taxon>Verticillium</taxon>
    </lineage>
</organism>
<dbReference type="KEGG" id="val:VDBG_01838"/>
<dbReference type="PANTHER" id="PTHR30383">
    <property type="entry name" value="THIOESTERASE 1/PROTEASE 1/LYSOPHOSPHOLIPASE L1"/>
    <property type="match status" value="1"/>
</dbReference>
<dbReference type="RefSeq" id="XP_003007650.1">
    <property type="nucleotide sequence ID" value="XM_003007604.1"/>
</dbReference>
<feature type="domain" description="SGNH hydrolase-type esterase" evidence="2">
    <location>
        <begin position="56"/>
        <end position="238"/>
    </location>
</feature>
<protein>
    <recommendedName>
        <fullName evidence="2">SGNH hydrolase-type esterase domain-containing protein</fullName>
    </recommendedName>
</protein>
<dbReference type="InterPro" id="IPR051532">
    <property type="entry name" value="Ester_Hydrolysis_Enzymes"/>
</dbReference>
<keyword evidence="1" id="KW-0732">Signal</keyword>
<keyword evidence="4" id="KW-1185">Reference proteome</keyword>
<dbReference type="HOGENOM" id="CLU_044083_3_1_1"/>
<dbReference type="EMBL" id="DS985215">
    <property type="protein sequence ID" value="EEY15729.1"/>
    <property type="molecule type" value="Genomic_DNA"/>
</dbReference>
<reference evidence="4" key="1">
    <citation type="journal article" date="2011" name="PLoS Pathog.">
        <title>Comparative genomics yields insights into niche adaptation of plant vascular wilt pathogens.</title>
        <authorList>
            <person name="Klosterman S.J."/>
            <person name="Subbarao K.V."/>
            <person name="Kang S."/>
            <person name="Veronese P."/>
            <person name="Gold S.E."/>
            <person name="Thomma B.P.H.J."/>
            <person name="Chen Z."/>
            <person name="Henrissat B."/>
            <person name="Lee Y.-H."/>
            <person name="Park J."/>
            <person name="Garcia-Pedrajas M.D."/>
            <person name="Barbara D.J."/>
            <person name="Anchieta A."/>
            <person name="de Jonge R."/>
            <person name="Santhanam P."/>
            <person name="Maruthachalam K."/>
            <person name="Atallah Z."/>
            <person name="Amyotte S.G."/>
            <person name="Paz Z."/>
            <person name="Inderbitzin P."/>
            <person name="Hayes R.J."/>
            <person name="Heiman D.I."/>
            <person name="Young S."/>
            <person name="Zeng Q."/>
            <person name="Engels R."/>
            <person name="Galagan J."/>
            <person name="Cuomo C.A."/>
            <person name="Dobinson K.F."/>
            <person name="Ma L.-J."/>
        </authorList>
    </citation>
    <scope>NUCLEOTIDE SEQUENCE [LARGE SCALE GENOMIC DNA]</scope>
    <source>
        <strain evidence="4">VaMs.102 / ATCC MYA-4576 / FGSC 10136</strain>
    </source>
</reference>
<evidence type="ECO:0000256" key="1">
    <source>
        <dbReference type="SAM" id="SignalP"/>
    </source>
</evidence>
<dbReference type="OMA" id="CLHPTNE"/>
<accession>C9SBJ5</accession>
<sequence>MWSRQILVLITALGLASSSFFQRNADTDLSLNLPLSVTDASPAQTISSETTLRILCVGDSVTVGHGSKELNGYRSDLAERLSRSNEVEFVGTEHGGAMRDGYFAAWNGKTIQFLAEHIGPSLEQRPNLILLHAGTNDMASVERIAKEGNDPTAAAGRLGDLLDLMIRACPDAVIIVAVILGSCQTNRVARTTETKLSSQTSSGDSLDAGHKVLAADFSAMPQSFLRNDCIHPSMDGYREMGQVLV</sequence>
<proteinExistence type="predicted"/>
<dbReference type="eggNOG" id="ENOG502SPMP">
    <property type="taxonomic scope" value="Eukaryota"/>
</dbReference>
<dbReference type="Pfam" id="PF13472">
    <property type="entry name" value="Lipase_GDSL_2"/>
    <property type="match status" value="1"/>
</dbReference>
<evidence type="ECO:0000313" key="3">
    <source>
        <dbReference type="EMBL" id="EEY15729.1"/>
    </source>
</evidence>
<evidence type="ECO:0000313" key="4">
    <source>
        <dbReference type="Proteomes" id="UP000008698"/>
    </source>
</evidence>
<dbReference type="OrthoDB" id="2119228at2759"/>
<dbReference type="Gene3D" id="3.40.50.1110">
    <property type="entry name" value="SGNH hydrolase"/>
    <property type="match status" value="1"/>
</dbReference>
<dbReference type="Proteomes" id="UP000008698">
    <property type="component" value="Unassembled WGS sequence"/>
</dbReference>
<dbReference type="GeneID" id="9535275"/>
<dbReference type="AlphaFoldDB" id="C9SBJ5"/>
<dbReference type="InterPro" id="IPR036514">
    <property type="entry name" value="SGNH_hydro_sf"/>
</dbReference>
<feature type="signal peptide" evidence="1">
    <location>
        <begin position="1"/>
        <end position="18"/>
    </location>
</feature>
<name>C9SBJ5_VERA1</name>
<dbReference type="STRING" id="526221.C9SBJ5"/>
<gene>
    <name evidence="3" type="ORF">VDBG_01838</name>
</gene>
<dbReference type="InterPro" id="IPR013830">
    <property type="entry name" value="SGNH_hydro"/>
</dbReference>
<dbReference type="PANTHER" id="PTHR30383:SF5">
    <property type="entry name" value="SGNH HYDROLASE-TYPE ESTERASE DOMAIN-CONTAINING PROTEIN"/>
    <property type="match status" value="1"/>
</dbReference>
<dbReference type="GO" id="GO:0004622">
    <property type="term" value="F:phosphatidylcholine lysophospholipase activity"/>
    <property type="evidence" value="ECO:0007669"/>
    <property type="project" value="TreeGrafter"/>
</dbReference>
<feature type="chain" id="PRO_5003000613" description="SGNH hydrolase-type esterase domain-containing protein" evidence="1">
    <location>
        <begin position="19"/>
        <end position="245"/>
    </location>
</feature>